<dbReference type="AlphaFoldDB" id="A0A1H4KBG8"/>
<dbReference type="PANTHER" id="PTHR43302:SF5">
    <property type="entry name" value="TRANSPORTER ARSB-RELATED"/>
    <property type="match status" value="1"/>
</dbReference>
<comment type="similarity">
    <text evidence="3">Belongs to the CitM (TC 2.A.11) transporter family.</text>
</comment>
<keyword evidence="9 10" id="KW-0472">Membrane</keyword>
<evidence type="ECO:0000256" key="5">
    <source>
        <dbReference type="ARBA" id="ARBA00022475"/>
    </source>
</evidence>
<dbReference type="Pfam" id="PF03600">
    <property type="entry name" value="CitMHS"/>
    <property type="match status" value="1"/>
</dbReference>
<dbReference type="EMBL" id="FNSN01000003">
    <property type="protein sequence ID" value="SEB55890.1"/>
    <property type="molecule type" value="Genomic_DNA"/>
</dbReference>
<dbReference type="GO" id="GO:0015105">
    <property type="term" value="F:arsenite transmembrane transporter activity"/>
    <property type="evidence" value="ECO:0007669"/>
    <property type="project" value="InterPro"/>
</dbReference>
<feature type="transmembrane region" description="Helical" evidence="10">
    <location>
        <begin position="320"/>
        <end position="340"/>
    </location>
</feature>
<comment type="similarity">
    <text evidence="2">Belongs to the ArsB family.</text>
</comment>
<feature type="domain" description="Citrate transporter-like" evidence="11">
    <location>
        <begin position="8"/>
        <end position="338"/>
    </location>
</feature>
<accession>A0A1H4KBG8</accession>
<keyword evidence="7" id="KW-0059">Arsenical resistance</keyword>
<proteinExistence type="inferred from homology"/>
<evidence type="ECO:0000313" key="12">
    <source>
        <dbReference type="EMBL" id="SEB55890.1"/>
    </source>
</evidence>
<dbReference type="RefSeq" id="WP_066213781.1">
    <property type="nucleotide sequence ID" value="NZ_FNSN01000003.1"/>
</dbReference>
<dbReference type="InterPro" id="IPR004680">
    <property type="entry name" value="Cit_transptr-like_dom"/>
</dbReference>
<evidence type="ECO:0000313" key="13">
    <source>
        <dbReference type="Proteomes" id="UP000182652"/>
    </source>
</evidence>
<evidence type="ECO:0000256" key="4">
    <source>
        <dbReference type="ARBA" id="ARBA00022448"/>
    </source>
</evidence>
<dbReference type="GO" id="GO:0046685">
    <property type="term" value="P:response to arsenic-containing substance"/>
    <property type="evidence" value="ECO:0007669"/>
    <property type="project" value="UniProtKB-KW"/>
</dbReference>
<evidence type="ECO:0000256" key="8">
    <source>
        <dbReference type="ARBA" id="ARBA00022989"/>
    </source>
</evidence>
<evidence type="ECO:0000256" key="3">
    <source>
        <dbReference type="ARBA" id="ARBA00009843"/>
    </source>
</evidence>
<feature type="transmembrane region" description="Helical" evidence="10">
    <location>
        <begin position="360"/>
        <end position="382"/>
    </location>
</feature>
<feature type="transmembrane region" description="Helical" evidence="10">
    <location>
        <begin position="221"/>
        <end position="237"/>
    </location>
</feature>
<feature type="transmembrane region" description="Helical" evidence="10">
    <location>
        <begin position="34"/>
        <end position="53"/>
    </location>
</feature>
<dbReference type="PANTHER" id="PTHR43302">
    <property type="entry name" value="TRANSPORTER ARSB-RELATED"/>
    <property type="match status" value="1"/>
</dbReference>
<dbReference type="PRINTS" id="PR00758">
    <property type="entry name" value="ARSENICPUMP"/>
</dbReference>
<gene>
    <name evidence="12" type="ORF">SAMN04489745_0574</name>
</gene>
<feature type="transmembrane region" description="Helical" evidence="10">
    <location>
        <begin position="155"/>
        <end position="178"/>
    </location>
</feature>
<sequence>MRLLLIGFGLLLLGGIAVLTGVLPATEALALGERVLPVLLFAGGITVVAELAADAGVFRAVSGLLAGLARGRTVLLWLLVVLLSILCTAFLSIDTTAVLLTPVVVLLASHAGLRPFPFALTTVWLANTASLWLPVSNLSNLLATHRLGDGTAGGFLQLLWAPALVASLLPALLIFLLFRRELRGTFTPEVVKPPEDKVLFWISAAVTAVLLPLLTSGLEPWIPACAAAAVLLVVFAVRRRTSLSWRLFPGPLIVFVCGLFLVVQSVHSLGVTTVLSGLGNQGSGLPQLLAMAGSGAVGSNVVNNLPAYLGLEPFATSPQLLGSLLIGVNTAPLVTPWASLATLLWHDRLTTVGVSVSWGAYIRLGLVAAPLVMVTSVLALWLTHG</sequence>
<evidence type="ECO:0000256" key="1">
    <source>
        <dbReference type="ARBA" id="ARBA00004651"/>
    </source>
</evidence>
<feature type="transmembrane region" description="Helical" evidence="10">
    <location>
        <begin position="287"/>
        <end position="308"/>
    </location>
</feature>
<dbReference type="GO" id="GO:0005886">
    <property type="term" value="C:plasma membrane"/>
    <property type="evidence" value="ECO:0007669"/>
    <property type="project" value="UniProtKB-SubCell"/>
</dbReference>
<keyword evidence="5" id="KW-1003">Cell membrane</keyword>
<comment type="subcellular location">
    <subcellularLocation>
        <location evidence="1">Cell membrane</location>
        <topology evidence="1">Multi-pass membrane protein</topology>
    </subcellularLocation>
</comment>
<evidence type="ECO:0000256" key="2">
    <source>
        <dbReference type="ARBA" id="ARBA00006433"/>
    </source>
</evidence>
<evidence type="ECO:0000259" key="11">
    <source>
        <dbReference type="Pfam" id="PF03600"/>
    </source>
</evidence>
<dbReference type="Proteomes" id="UP000182652">
    <property type="component" value="Unassembled WGS sequence"/>
</dbReference>
<feature type="transmembrane region" description="Helical" evidence="10">
    <location>
        <begin position="198"/>
        <end position="215"/>
    </location>
</feature>
<feature type="transmembrane region" description="Helical" evidence="10">
    <location>
        <begin position="249"/>
        <end position="267"/>
    </location>
</feature>
<evidence type="ECO:0000256" key="9">
    <source>
        <dbReference type="ARBA" id="ARBA00023136"/>
    </source>
</evidence>
<evidence type="ECO:0000256" key="10">
    <source>
        <dbReference type="SAM" id="Phobius"/>
    </source>
</evidence>
<evidence type="ECO:0000256" key="7">
    <source>
        <dbReference type="ARBA" id="ARBA00022849"/>
    </source>
</evidence>
<evidence type="ECO:0000256" key="6">
    <source>
        <dbReference type="ARBA" id="ARBA00022692"/>
    </source>
</evidence>
<name>A0A1H4KBG8_9MICC</name>
<keyword evidence="6 10" id="KW-0812">Transmembrane</keyword>
<keyword evidence="8 10" id="KW-1133">Transmembrane helix</keyword>
<dbReference type="STRING" id="156980.SAMN04489745_0574"/>
<organism evidence="12 13">
    <name type="scientific">Arthrobacter woluwensis</name>
    <dbReference type="NCBI Taxonomy" id="156980"/>
    <lineage>
        <taxon>Bacteria</taxon>
        <taxon>Bacillati</taxon>
        <taxon>Actinomycetota</taxon>
        <taxon>Actinomycetes</taxon>
        <taxon>Micrococcales</taxon>
        <taxon>Micrococcaceae</taxon>
        <taxon>Arthrobacter</taxon>
    </lineage>
</organism>
<protein>
    <submittedName>
        <fullName evidence="12">Na+/H+ antiporter NhaD</fullName>
    </submittedName>
</protein>
<reference evidence="12 13" key="1">
    <citation type="submission" date="2016-10" db="EMBL/GenBank/DDBJ databases">
        <authorList>
            <person name="de Groot N.N."/>
        </authorList>
    </citation>
    <scope>NUCLEOTIDE SEQUENCE [LARGE SCALE GENOMIC DNA]</scope>
    <source>
        <strain evidence="12 13">DSM 10495</strain>
    </source>
</reference>
<keyword evidence="13" id="KW-1185">Reference proteome</keyword>
<feature type="transmembrane region" description="Helical" evidence="10">
    <location>
        <begin position="74"/>
        <end position="91"/>
    </location>
</feature>
<dbReference type="InterPro" id="IPR000802">
    <property type="entry name" value="Arsenical_pump_ArsB"/>
</dbReference>
<keyword evidence="4" id="KW-0813">Transport</keyword>